<name>F0XZ51_AURAN</name>
<evidence type="ECO:0000256" key="1">
    <source>
        <dbReference type="PROSITE-ProRule" id="PRU00176"/>
    </source>
</evidence>
<dbReference type="PANTHER" id="PTHR48038">
    <property type="entry name" value="RIBONUCLEOPROTEIN RB97D"/>
    <property type="match status" value="1"/>
</dbReference>
<sequence>MSGYDPKKVYIGGCTSATEEALSATFQHYGTIDRLWVAKSPPGFAFVWFGDERDAADAVAGLDGTEIGPDRVTVAIAKGKGDRAPRDGPGSGRA</sequence>
<dbReference type="InterPro" id="IPR012677">
    <property type="entry name" value="Nucleotide-bd_a/b_plait_sf"/>
</dbReference>
<dbReference type="OrthoDB" id="5970at2759"/>
<feature type="non-terminal residue" evidence="3">
    <location>
        <position position="94"/>
    </location>
</feature>
<dbReference type="GeneID" id="20219223"/>
<dbReference type="SMART" id="SM00360">
    <property type="entry name" value="RRM"/>
    <property type="match status" value="1"/>
</dbReference>
<organism evidence="4">
    <name type="scientific">Aureococcus anophagefferens</name>
    <name type="common">Harmful bloom alga</name>
    <dbReference type="NCBI Taxonomy" id="44056"/>
    <lineage>
        <taxon>Eukaryota</taxon>
        <taxon>Sar</taxon>
        <taxon>Stramenopiles</taxon>
        <taxon>Ochrophyta</taxon>
        <taxon>Pelagophyceae</taxon>
        <taxon>Pelagomonadales</taxon>
        <taxon>Pelagomonadaceae</taxon>
        <taxon>Aureococcus</taxon>
    </lineage>
</organism>
<reference evidence="3 4" key="1">
    <citation type="journal article" date="2011" name="Proc. Natl. Acad. Sci. U.S.A.">
        <title>Niche of harmful alga Aureococcus anophagefferens revealed through ecogenomics.</title>
        <authorList>
            <person name="Gobler C.J."/>
            <person name="Berry D.L."/>
            <person name="Dyhrman S.T."/>
            <person name="Wilhelm S.W."/>
            <person name="Salamov A."/>
            <person name="Lobanov A.V."/>
            <person name="Zhang Y."/>
            <person name="Collier J.L."/>
            <person name="Wurch L.L."/>
            <person name="Kustka A.B."/>
            <person name="Dill B.D."/>
            <person name="Shah M."/>
            <person name="VerBerkmoes N.C."/>
            <person name="Kuo A."/>
            <person name="Terry A."/>
            <person name="Pangilinan J."/>
            <person name="Lindquist E.A."/>
            <person name="Lucas S."/>
            <person name="Paulsen I.T."/>
            <person name="Hattenrath-Lehmann T.K."/>
            <person name="Talmage S.C."/>
            <person name="Walker E.A."/>
            <person name="Koch F."/>
            <person name="Burson A.M."/>
            <person name="Marcoval M.A."/>
            <person name="Tang Y.Z."/>
            <person name="Lecleir G.R."/>
            <person name="Coyne K.J."/>
            <person name="Berg G.M."/>
            <person name="Bertrand E.M."/>
            <person name="Saito M.A."/>
            <person name="Gladyshev V.N."/>
            <person name="Grigoriev I.V."/>
        </authorList>
    </citation>
    <scope>NUCLEOTIDE SEQUENCE [LARGE SCALE GENOMIC DNA]</scope>
    <source>
        <strain evidence="4">CCMP 1984</strain>
    </source>
</reference>
<dbReference type="Gene3D" id="3.30.70.330">
    <property type="match status" value="1"/>
</dbReference>
<evidence type="ECO:0000313" key="4">
    <source>
        <dbReference type="Proteomes" id="UP000002729"/>
    </source>
</evidence>
<dbReference type="InterPro" id="IPR000504">
    <property type="entry name" value="RRM_dom"/>
</dbReference>
<dbReference type="RefSeq" id="XP_009033443.1">
    <property type="nucleotide sequence ID" value="XM_009035195.1"/>
</dbReference>
<dbReference type="Pfam" id="PF00076">
    <property type="entry name" value="RRM_1"/>
    <property type="match status" value="1"/>
</dbReference>
<evidence type="ECO:0000313" key="3">
    <source>
        <dbReference type="EMBL" id="EGB12410.1"/>
    </source>
</evidence>
<feature type="domain" description="RRM" evidence="2">
    <location>
        <begin position="7"/>
        <end position="79"/>
    </location>
</feature>
<proteinExistence type="predicted"/>
<dbReference type="PROSITE" id="PS50102">
    <property type="entry name" value="RRM"/>
    <property type="match status" value="1"/>
</dbReference>
<dbReference type="Proteomes" id="UP000002729">
    <property type="component" value="Unassembled WGS sequence"/>
</dbReference>
<dbReference type="InterPro" id="IPR035979">
    <property type="entry name" value="RBD_domain_sf"/>
</dbReference>
<dbReference type="OMA" id="WMAKRPP"/>
<protein>
    <recommendedName>
        <fullName evidence="2">RRM domain-containing protein</fullName>
    </recommendedName>
</protein>
<gene>
    <name evidence="3" type="ORF">AURANDRAFT_19981</name>
</gene>
<dbReference type="KEGG" id="aaf:AURANDRAFT_19981"/>
<dbReference type="PANTHER" id="PTHR48038:SF1">
    <property type="entry name" value="RIBONUCLEOPROTEIN RB97D"/>
    <property type="match status" value="1"/>
</dbReference>
<dbReference type="AlphaFoldDB" id="F0XZ51"/>
<accession>F0XZ51</accession>
<evidence type="ECO:0000259" key="2">
    <source>
        <dbReference type="PROSITE" id="PS50102"/>
    </source>
</evidence>
<dbReference type="InParanoid" id="F0XZ51"/>
<dbReference type="SUPFAM" id="SSF54928">
    <property type="entry name" value="RNA-binding domain, RBD"/>
    <property type="match status" value="1"/>
</dbReference>
<keyword evidence="1" id="KW-0694">RNA-binding</keyword>
<dbReference type="GO" id="GO:0003723">
    <property type="term" value="F:RNA binding"/>
    <property type="evidence" value="ECO:0007669"/>
    <property type="project" value="UniProtKB-UniRule"/>
</dbReference>
<dbReference type="EMBL" id="GL833121">
    <property type="protein sequence ID" value="EGB12410.1"/>
    <property type="molecule type" value="Genomic_DNA"/>
</dbReference>
<dbReference type="eggNOG" id="KOG0107">
    <property type="taxonomic scope" value="Eukaryota"/>
</dbReference>
<keyword evidence="4" id="KW-1185">Reference proteome</keyword>